<dbReference type="SUPFAM" id="SSF46689">
    <property type="entry name" value="Homeodomain-like"/>
    <property type="match status" value="1"/>
</dbReference>
<dbReference type="InterPro" id="IPR036271">
    <property type="entry name" value="Tet_transcr_reg_TetR-rel_C_sf"/>
</dbReference>
<accession>A0A316F3D2</accession>
<protein>
    <submittedName>
        <fullName evidence="6">TetR family transcriptional regulator</fullName>
    </submittedName>
</protein>
<sequence>MGHSQASKAATRERLVVTAARRLLREGTQGACVADIAADAEITAGAIYRHFASRDVLLQEAFATAATVLEDWKARAPDFDTAIAMYLSPSHRDAIDSGCPVAALASDMAHTHAATEDTLRAAYTRQVREVFDMLADRLQAQGDTSREAIQEARSRAIVSWCASVGALALSRAVTDRALADGILADVATQITRWQVLPPAQTRR</sequence>
<keyword evidence="1" id="KW-0805">Transcription regulation</keyword>
<reference evidence="6 7" key="1">
    <citation type="submission" date="2018-05" db="EMBL/GenBank/DDBJ databases">
        <title>Genomic Encyclopedia of Type Strains, Phase IV (KMG-V): Genome sequencing to study the core and pangenomes of soil and plant-associated prokaryotes.</title>
        <authorList>
            <person name="Whitman W."/>
        </authorList>
    </citation>
    <scope>NUCLEOTIDE SEQUENCE [LARGE SCALE GENOMIC DNA]</scope>
    <source>
        <strain evidence="6 7">SLV-132</strain>
    </source>
</reference>
<gene>
    <name evidence="6" type="ORF">C7419_1012473</name>
</gene>
<evidence type="ECO:0000259" key="5">
    <source>
        <dbReference type="PROSITE" id="PS50977"/>
    </source>
</evidence>
<comment type="caution">
    <text evidence="6">The sequence shown here is derived from an EMBL/GenBank/DDBJ whole genome shotgun (WGS) entry which is preliminary data.</text>
</comment>
<dbReference type="PANTHER" id="PTHR47506">
    <property type="entry name" value="TRANSCRIPTIONAL REGULATORY PROTEIN"/>
    <property type="match status" value="1"/>
</dbReference>
<dbReference type="RefSeq" id="WP_181366120.1">
    <property type="nucleotide sequence ID" value="NZ_QGGT01000001.1"/>
</dbReference>
<dbReference type="InterPro" id="IPR001647">
    <property type="entry name" value="HTH_TetR"/>
</dbReference>
<dbReference type="Pfam" id="PF21993">
    <property type="entry name" value="TetR_C_13_2"/>
    <property type="match status" value="1"/>
</dbReference>
<dbReference type="SUPFAM" id="SSF48498">
    <property type="entry name" value="Tetracyclin repressor-like, C-terminal domain"/>
    <property type="match status" value="1"/>
</dbReference>
<keyword evidence="2 4" id="KW-0238">DNA-binding</keyword>
<dbReference type="Pfam" id="PF00440">
    <property type="entry name" value="TetR_N"/>
    <property type="match status" value="1"/>
</dbReference>
<evidence type="ECO:0000313" key="7">
    <source>
        <dbReference type="Proteomes" id="UP000245754"/>
    </source>
</evidence>
<proteinExistence type="predicted"/>
<evidence type="ECO:0000313" key="6">
    <source>
        <dbReference type="EMBL" id="PWK38575.1"/>
    </source>
</evidence>
<dbReference type="Gene3D" id="1.10.10.60">
    <property type="entry name" value="Homeodomain-like"/>
    <property type="match status" value="1"/>
</dbReference>
<evidence type="ECO:0000256" key="2">
    <source>
        <dbReference type="ARBA" id="ARBA00023125"/>
    </source>
</evidence>
<dbReference type="InterPro" id="IPR054156">
    <property type="entry name" value="YxaF_TetR_C"/>
</dbReference>
<dbReference type="GO" id="GO:0003677">
    <property type="term" value="F:DNA binding"/>
    <property type="evidence" value="ECO:0007669"/>
    <property type="project" value="UniProtKB-UniRule"/>
</dbReference>
<name>A0A316F3D2_9BURK</name>
<keyword evidence="3" id="KW-0804">Transcription</keyword>
<dbReference type="PROSITE" id="PS50977">
    <property type="entry name" value="HTH_TETR_2"/>
    <property type="match status" value="1"/>
</dbReference>
<dbReference type="PANTHER" id="PTHR47506:SF7">
    <property type="entry name" value="TRANSCRIPTIONAL REGULATORY PROTEIN"/>
    <property type="match status" value="1"/>
</dbReference>
<dbReference type="InterPro" id="IPR009057">
    <property type="entry name" value="Homeodomain-like_sf"/>
</dbReference>
<feature type="domain" description="HTH tetR-type" evidence="5">
    <location>
        <begin position="9"/>
        <end position="69"/>
    </location>
</feature>
<evidence type="ECO:0000256" key="4">
    <source>
        <dbReference type="PROSITE-ProRule" id="PRU00335"/>
    </source>
</evidence>
<evidence type="ECO:0000256" key="1">
    <source>
        <dbReference type="ARBA" id="ARBA00023015"/>
    </source>
</evidence>
<organism evidence="6 7">
    <name type="scientific">Cupriavidus plantarum</name>
    <dbReference type="NCBI Taxonomy" id="942865"/>
    <lineage>
        <taxon>Bacteria</taxon>
        <taxon>Pseudomonadati</taxon>
        <taxon>Pseudomonadota</taxon>
        <taxon>Betaproteobacteria</taxon>
        <taxon>Burkholderiales</taxon>
        <taxon>Burkholderiaceae</taxon>
        <taxon>Cupriavidus</taxon>
    </lineage>
</organism>
<dbReference type="EMBL" id="QGGT01000001">
    <property type="protein sequence ID" value="PWK38575.1"/>
    <property type="molecule type" value="Genomic_DNA"/>
</dbReference>
<dbReference type="PRINTS" id="PR00455">
    <property type="entry name" value="HTHTETR"/>
</dbReference>
<evidence type="ECO:0000256" key="3">
    <source>
        <dbReference type="ARBA" id="ARBA00023163"/>
    </source>
</evidence>
<dbReference type="Gene3D" id="1.10.357.10">
    <property type="entry name" value="Tetracycline Repressor, domain 2"/>
    <property type="match status" value="1"/>
</dbReference>
<keyword evidence="7" id="KW-1185">Reference proteome</keyword>
<dbReference type="AlphaFoldDB" id="A0A316F3D2"/>
<dbReference type="Proteomes" id="UP000245754">
    <property type="component" value="Unassembled WGS sequence"/>
</dbReference>
<feature type="DNA-binding region" description="H-T-H motif" evidence="4">
    <location>
        <begin position="32"/>
        <end position="51"/>
    </location>
</feature>